<dbReference type="Proteomes" id="UP001060215">
    <property type="component" value="Chromosome 6"/>
</dbReference>
<name>A0ACC0IAJ3_9ERIC</name>
<sequence length="128" mass="14654">MRNLFGIRPELDLNKLLLAKSPMLERMLIEPNSEACVLEAMVIDDPVLEHLVAQDWSDVSLNQLRRVEIYNISGTRTELEFIKLLLAKSPMLETMLIELDWEEVADKGLRILNELTIVPRSSPKAKIT</sequence>
<dbReference type="EMBL" id="CM045763">
    <property type="protein sequence ID" value="KAI8021855.1"/>
    <property type="molecule type" value="Genomic_DNA"/>
</dbReference>
<evidence type="ECO:0000313" key="1">
    <source>
        <dbReference type="EMBL" id="KAI8021855.1"/>
    </source>
</evidence>
<evidence type="ECO:0000313" key="2">
    <source>
        <dbReference type="Proteomes" id="UP001060215"/>
    </source>
</evidence>
<gene>
    <name evidence="1" type="ORF">LOK49_LG03G00498</name>
</gene>
<proteinExistence type="predicted"/>
<comment type="caution">
    <text evidence="1">The sequence shown here is derived from an EMBL/GenBank/DDBJ whole genome shotgun (WGS) entry which is preliminary data.</text>
</comment>
<organism evidence="1 2">
    <name type="scientific">Camellia lanceoleosa</name>
    <dbReference type="NCBI Taxonomy" id="1840588"/>
    <lineage>
        <taxon>Eukaryota</taxon>
        <taxon>Viridiplantae</taxon>
        <taxon>Streptophyta</taxon>
        <taxon>Embryophyta</taxon>
        <taxon>Tracheophyta</taxon>
        <taxon>Spermatophyta</taxon>
        <taxon>Magnoliopsida</taxon>
        <taxon>eudicotyledons</taxon>
        <taxon>Gunneridae</taxon>
        <taxon>Pentapetalae</taxon>
        <taxon>asterids</taxon>
        <taxon>Ericales</taxon>
        <taxon>Theaceae</taxon>
        <taxon>Camellia</taxon>
    </lineage>
</organism>
<accession>A0ACC0IAJ3</accession>
<protein>
    <submittedName>
        <fullName evidence="1">F-box/FBD/LRR-repeat protein</fullName>
    </submittedName>
</protein>
<keyword evidence="2" id="KW-1185">Reference proteome</keyword>
<reference evidence="1 2" key="1">
    <citation type="journal article" date="2022" name="Plant J.">
        <title>Chromosome-level genome of Camellia lanceoleosa provides a valuable resource for understanding genome evolution and self-incompatibility.</title>
        <authorList>
            <person name="Gong W."/>
            <person name="Xiao S."/>
            <person name="Wang L."/>
            <person name="Liao Z."/>
            <person name="Chang Y."/>
            <person name="Mo W."/>
            <person name="Hu G."/>
            <person name="Li W."/>
            <person name="Zhao G."/>
            <person name="Zhu H."/>
            <person name="Hu X."/>
            <person name="Ji K."/>
            <person name="Xiang X."/>
            <person name="Song Q."/>
            <person name="Yuan D."/>
            <person name="Jin S."/>
            <person name="Zhang L."/>
        </authorList>
    </citation>
    <scope>NUCLEOTIDE SEQUENCE [LARGE SCALE GENOMIC DNA]</scope>
    <source>
        <strain evidence="1">SQ_2022a</strain>
    </source>
</reference>